<protein>
    <submittedName>
        <fullName evidence="2">Uncharacterized protein</fullName>
    </submittedName>
</protein>
<dbReference type="Proteomes" id="UP000499080">
    <property type="component" value="Unassembled WGS sequence"/>
</dbReference>
<evidence type="ECO:0000313" key="2">
    <source>
        <dbReference type="EMBL" id="GBM74925.1"/>
    </source>
</evidence>
<dbReference type="EMBL" id="BGPR01002527">
    <property type="protein sequence ID" value="GBM74925.1"/>
    <property type="molecule type" value="Genomic_DNA"/>
</dbReference>
<dbReference type="AlphaFoldDB" id="A0A4Y2IBE2"/>
<name>A0A4Y2IBE2_ARAVE</name>
<feature type="region of interest" description="Disordered" evidence="1">
    <location>
        <begin position="1"/>
        <end position="31"/>
    </location>
</feature>
<proteinExistence type="predicted"/>
<sequence length="94" mass="10296">MKQKPVVAKSPSNSNDSRFAGGIGPNTVRPESTRLGNDVALQILSGIPVEKIDFCCSGERNESGLVRILRSCFCISPVWDCGRWCFADRPEPRA</sequence>
<evidence type="ECO:0000256" key="1">
    <source>
        <dbReference type="SAM" id="MobiDB-lite"/>
    </source>
</evidence>
<evidence type="ECO:0000313" key="3">
    <source>
        <dbReference type="Proteomes" id="UP000499080"/>
    </source>
</evidence>
<accession>A0A4Y2IBE2</accession>
<gene>
    <name evidence="2" type="ORF">AVEN_173344_1</name>
</gene>
<organism evidence="2 3">
    <name type="scientific">Araneus ventricosus</name>
    <name type="common">Orbweaver spider</name>
    <name type="synonym">Epeira ventricosa</name>
    <dbReference type="NCBI Taxonomy" id="182803"/>
    <lineage>
        <taxon>Eukaryota</taxon>
        <taxon>Metazoa</taxon>
        <taxon>Ecdysozoa</taxon>
        <taxon>Arthropoda</taxon>
        <taxon>Chelicerata</taxon>
        <taxon>Arachnida</taxon>
        <taxon>Araneae</taxon>
        <taxon>Araneomorphae</taxon>
        <taxon>Entelegynae</taxon>
        <taxon>Araneoidea</taxon>
        <taxon>Araneidae</taxon>
        <taxon>Araneus</taxon>
    </lineage>
</organism>
<reference evidence="2 3" key="1">
    <citation type="journal article" date="2019" name="Sci. Rep.">
        <title>Orb-weaving spider Araneus ventricosus genome elucidates the spidroin gene catalogue.</title>
        <authorList>
            <person name="Kono N."/>
            <person name="Nakamura H."/>
            <person name="Ohtoshi R."/>
            <person name="Moran D.A.P."/>
            <person name="Shinohara A."/>
            <person name="Yoshida Y."/>
            <person name="Fujiwara M."/>
            <person name="Mori M."/>
            <person name="Tomita M."/>
            <person name="Arakawa K."/>
        </authorList>
    </citation>
    <scope>NUCLEOTIDE SEQUENCE [LARGE SCALE GENOMIC DNA]</scope>
</reference>
<keyword evidence="3" id="KW-1185">Reference proteome</keyword>
<comment type="caution">
    <text evidence="2">The sequence shown here is derived from an EMBL/GenBank/DDBJ whole genome shotgun (WGS) entry which is preliminary data.</text>
</comment>